<keyword evidence="3" id="KW-0378">Hydrolase</keyword>
<dbReference type="PANTHER" id="PTHR42886">
    <property type="entry name" value="RE40534P-RELATED"/>
    <property type="match status" value="1"/>
</dbReference>
<comment type="caution">
    <text evidence="3">The sequence shown here is derived from an EMBL/GenBank/DDBJ whole genome shotgun (WGS) entry which is preliminary data.</text>
</comment>
<dbReference type="Gene3D" id="3.40.50.1820">
    <property type="entry name" value="alpha/beta hydrolase"/>
    <property type="match status" value="2"/>
</dbReference>
<dbReference type="EMBL" id="MLJW01000310">
    <property type="protein sequence ID" value="OIQ89946.1"/>
    <property type="molecule type" value="Genomic_DNA"/>
</dbReference>
<name>A0A1J5R3B4_9ZZZZ</name>
<evidence type="ECO:0000259" key="1">
    <source>
        <dbReference type="Pfam" id="PF00561"/>
    </source>
</evidence>
<organism evidence="3">
    <name type="scientific">mine drainage metagenome</name>
    <dbReference type="NCBI Taxonomy" id="410659"/>
    <lineage>
        <taxon>unclassified sequences</taxon>
        <taxon>metagenomes</taxon>
        <taxon>ecological metagenomes</taxon>
    </lineage>
</organism>
<dbReference type="InterPro" id="IPR022742">
    <property type="entry name" value="Hydrolase_4"/>
</dbReference>
<gene>
    <name evidence="3" type="ORF">GALL_281390</name>
</gene>
<dbReference type="InterPro" id="IPR029058">
    <property type="entry name" value="AB_hydrolase_fold"/>
</dbReference>
<protein>
    <submittedName>
        <fullName evidence="3">Alpha/beta hydrolase family protein</fullName>
    </submittedName>
</protein>
<sequence length="604" mass="64264">MSEKKNFQYIAAGAAKGAADDASASEPTDAVPCGVVREPLVFGAAGRQVLGWMHHPSPATRQGRAVLLCQSVGFEYVNAYRVFVEFADRLAASGYPVLRFDYPGTGDSAGGQAAPSPLAEWIEAVDWAARELRHDSGCDELVAIGFRLGAALAALAHAHGAAIDRLVLWHPVAAGRQYVRELRAVAMAGAQPPASDGSLEVAGFAFAAELVAQLRAIDLTQASWPALRDALIIGRDDLQADDRVVDRMRAQGIPVTRQSHPGFLQMVCEPPDTRIPEQACAAIAQWLASPSVAKPGSAREFGQAERAELAIGDLREQTWLLAGERRIAGVYCSASDATTKRAPVLILNSGTAHRVGPAGLHVSIARALAKRGIPSLRFDLGGIGDSPALGSAVTNQVFPAGAVDDVFAVMDDLTQRLSCRRFVLLGHCSGAYHAFQAALQEQRSRIDEIVMINPLTLLGAVAMSAAPAETGVGRVAPWRARLKSASNYAVVRAAVGWLRRVRVGLRVALAGVAQRLGLRADGAAAVSLQAFFRRGVRLSVFVASRDPGMLRLRTEAGAAWALGLRRGLIDEYWIADANHVFSTEASRARLIESLCARLLATEHA</sequence>
<dbReference type="AlphaFoldDB" id="A0A1J5R3B4"/>
<dbReference type="PANTHER" id="PTHR42886:SF53">
    <property type="entry name" value="ALPHA_BETA-HYDROLASES SUPERFAMILY PROTEIN"/>
    <property type="match status" value="1"/>
</dbReference>
<dbReference type="Pfam" id="PF12146">
    <property type="entry name" value="Hydrolase_4"/>
    <property type="match status" value="1"/>
</dbReference>
<evidence type="ECO:0000313" key="3">
    <source>
        <dbReference type="EMBL" id="OIQ89946.1"/>
    </source>
</evidence>
<dbReference type="SUPFAM" id="SSF53474">
    <property type="entry name" value="alpha/beta-Hydrolases"/>
    <property type="match status" value="2"/>
</dbReference>
<evidence type="ECO:0000259" key="2">
    <source>
        <dbReference type="Pfam" id="PF12146"/>
    </source>
</evidence>
<dbReference type="Pfam" id="PF00561">
    <property type="entry name" value="Abhydrolase_1"/>
    <property type="match status" value="1"/>
</dbReference>
<feature type="domain" description="Serine aminopeptidase S33" evidence="2">
    <location>
        <begin position="80"/>
        <end position="185"/>
    </location>
</feature>
<feature type="domain" description="AB hydrolase-1" evidence="1">
    <location>
        <begin position="343"/>
        <end position="457"/>
    </location>
</feature>
<dbReference type="GO" id="GO:0016787">
    <property type="term" value="F:hydrolase activity"/>
    <property type="evidence" value="ECO:0007669"/>
    <property type="project" value="UniProtKB-KW"/>
</dbReference>
<accession>A0A1J5R3B4</accession>
<reference evidence="3" key="1">
    <citation type="submission" date="2016-10" db="EMBL/GenBank/DDBJ databases">
        <title>Sequence of Gallionella enrichment culture.</title>
        <authorList>
            <person name="Poehlein A."/>
            <person name="Muehling M."/>
            <person name="Daniel R."/>
        </authorList>
    </citation>
    <scope>NUCLEOTIDE SEQUENCE</scope>
</reference>
<proteinExistence type="predicted"/>
<dbReference type="InterPro" id="IPR000073">
    <property type="entry name" value="AB_hydrolase_1"/>
</dbReference>